<accession>A0A7K0ENM1</accession>
<evidence type="ECO:0000313" key="2">
    <source>
        <dbReference type="Proteomes" id="UP000441754"/>
    </source>
</evidence>
<dbReference type="Proteomes" id="UP000441754">
    <property type="component" value="Unassembled WGS sequence"/>
</dbReference>
<sequence>MASCGSEKKEESDDKLIPIEKNAKAYSEALYGVWKYDMPFMEKELAKLRAGFINLAKKKNKNFKLTPEMSAQLDTLLTQVTKMKERGSYTIEFVRQKQNEKLGKIIMTEQDEVVTRAWGFESDPTVFLLLDSIVIGNKKKSAIVQRFRNVQVYKNTFTRDETLEIPNWVDSAFVIRHKYIRQ</sequence>
<protein>
    <submittedName>
        <fullName evidence="1">Uncharacterized protein</fullName>
    </submittedName>
</protein>
<gene>
    <name evidence="1" type="ORF">GJJ30_17485</name>
</gene>
<proteinExistence type="predicted"/>
<dbReference type="EMBL" id="WJXZ01000010">
    <property type="protein sequence ID" value="MRS63096.1"/>
    <property type="molecule type" value="Genomic_DNA"/>
</dbReference>
<keyword evidence="2" id="KW-1185">Reference proteome</keyword>
<reference evidence="1 2" key="1">
    <citation type="journal article" date="2018" name="Antonie Van Leeuwenhoek">
        <title>Larkinella terrae sp. nov., isolated from soil on Jeju Island, South Korea.</title>
        <authorList>
            <person name="Ten L.N."/>
            <person name="Jeon J."/>
            <person name="Park S.J."/>
            <person name="Park S."/>
            <person name="Lee S.Y."/>
            <person name="Kim M.K."/>
            <person name="Jung H.Y."/>
        </authorList>
    </citation>
    <scope>NUCLEOTIDE SEQUENCE [LARGE SCALE GENOMIC DNA]</scope>
    <source>
        <strain evidence="1 2">KCTC 52001</strain>
    </source>
</reference>
<dbReference type="AlphaFoldDB" id="A0A7K0ENM1"/>
<organism evidence="1 2">
    <name type="scientific">Larkinella terrae</name>
    <dbReference type="NCBI Taxonomy" id="2025311"/>
    <lineage>
        <taxon>Bacteria</taxon>
        <taxon>Pseudomonadati</taxon>
        <taxon>Bacteroidota</taxon>
        <taxon>Cytophagia</taxon>
        <taxon>Cytophagales</taxon>
        <taxon>Spirosomataceae</taxon>
        <taxon>Larkinella</taxon>
    </lineage>
</organism>
<evidence type="ECO:0000313" key="1">
    <source>
        <dbReference type="EMBL" id="MRS63096.1"/>
    </source>
</evidence>
<comment type="caution">
    <text evidence="1">The sequence shown here is derived from an EMBL/GenBank/DDBJ whole genome shotgun (WGS) entry which is preliminary data.</text>
</comment>
<dbReference type="RefSeq" id="WP_154176476.1">
    <property type="nucleotide sequence ID" value="NZ_WJXZ01000010.1"/>
</dbReference>
<name>A0A7K0ENM1_9BACT</name>